<gene>
    <name evidence="15" type="primary">hisI</name>
    <name evidence="15" type="synonym">hisIE</name>
    <name evidence="17" type="ORF">B0680_03710</name>
</gene>
<dbReference type="GO" id="GO:0005524">
    <property type="term" value="F:ATP binding"/>
    <property type="evidence" value="ECO:0007669"/>
    <property type="project" value="UniProtKB-KW"/>
</dbReference>
<dbReference type="InterPro" id="IPR002496">
    <property type="entry name" value="PRib_AMP_CycHydrolase_dom"/>
</dbReference>
<evidence type="ECO:0000256" key="3">
    <source>
        <dbReference type="ARBA" id="ARBA00004496"/>
    </source>
</evidence>
<comment type="catalytic activity">
    <reaction evidence="1 15">
        <text>1-(5-phospho-beta-D-ribosyl)-5'-AMP + H2O = 1-(5-phospho-beta-D-ribosyl)-5-[(5-phospho-beta-D-ribosylamino)methylideneamino]imidazole-4-carboxamide</text>
        <dbReference type="Rhea" id="RHEA:20049"/>
        <dbReference type="ChEBI" id="CHEBI:15377"/>
        <dbReference type="ChEBI" id="CHEBI:58435"/>
        <dbReference type="ChEBI" id="CHEBI:59457"/>
        <dbReference type="EC" id="3.5.4.19"/>
    </reaction>
</comment>
<dbReference type="PANTHER" id="PTHR42945:SF1">
    <property type="entry name" value="HISTIDINE BIOSYNTHESIS BIFUNCTIONAL PROTEIN HIS7"/>
    <property type="match status" value="1"/>
</dbReference>
<dbReference type="FunFam" id="3.10.20.810:FF:000001">
    <property type="entry name" value="Histidine biosynthesis bifunctional protein HisIE"/>
    <property type="match status" value="1"/>
</dbReference>
<comment type="pathway">
    <text evidence="4 15">Amino-acid biosynthesis; L-histidine biosynthesis; L-histidine from 5-phospho-alpha-D-ribose 1-diphosphate: step 3/9.</text>
</comment>
<dbReference type="OrthoDB" id="9795769at2"/>
<keyword evidence="11 15" id="KW-0378">Hydrolase</keyword>
<dbReference type="HAMAP" id="MF_01019">
    <property type="entry name" value="HisIE"/>
    <property type="match status" value="1"/>
</dbReference>
<dbReference type="UniPathway" id="UPA00031">
    <property type="reaction ID" value="UER00007"/>
</dbReference>
<dbReference type="EMBL" id="MUYU01000008">
    <property type="protein sequence ID" value="OOS24892.1"/>
    <property type="molecule type" value="Genomic_DNA"/>
</dbReference>
<accession>A0A1T0CRC4</accession>
<dbReference type="Pfam" id="PF01502">
    <property type="entry name" value="PRA-CH"/>
    <property type="match status" value="1"/>
</dbReference>
<organism evidence="17 18">
    <name type="scientific">Moraxella pluranimalium</name>
    <dbReference type="NCBI Taxonomy" id="470453"/>
    <lineage>
        <taxon>Bacteria</taxon>
        <taxon>Pseudomonadati</taxon>
        <taxon>Pseudomonadota</taxon>
        <taxon>Gammaproteobacteria</taxon>
        <taxon>Moraxellales</taxon>
        <taxon>Moraxellaceae</taxon>
        <taxon>Moraxella</taxon>
    </lineage>
</organism>
<dbReference type="Gene3D" id="1.10.287.1080">
    <property type="entry name" value="MazG-like"/>
    <property type="match status" value="1"/>
</dbReference>
<comment type="pathway">
    <text evidence="5 15">Amino-acid biosynthesis; L-histidine biosynthesis; L-histidine from 5-phospho-alpha-D-ribose 1-diphosphate: step 2/9.</text>
</comment>
<evidence type="ECO:0000259" key="16">
    <source>
        <dbReference type="Pfam" id="PF01502"/>
    </source>
</evidence>
<feature type="region of interest" description="Phosphoribosyl-AMP cyclohydrolase" evidence="15">
    <location>
        <begin position="1"/>
        <end position="154"/>
    </location>
</feature>
<dbReference type="STRING" id="470453.B0680_03710"/>
<name>A0A1T0CRC4_9GAMM</name>
<dbReference type="GO" id="GO:0004636">
    <property type="term" value="F:phosphoribosyl-ATP diphosphatase activity"/>
    <property type="evidence" value="ECO:0007669"/>
    <property type="project" value="UniProtKB-UniRule"/>
</dbReference>
<comment type="subcellular location">
    <subcellularLocation>
        <location evidence="3 15">Cytoplasm</location>
    </subcellularLocation>
</comment>
<proteinExistence type="inferred from homology"/>
<evidence type="ECO:0000256" key="12">
    <source>
        <dbReference type="ARBA" id="ARBA00022840"/>
    </source>
</evidence>
<comment type="similarity">
    <text evidence="7 15">In the N-terminal section; belongs to the PRA-CH family.</text>
</comment>
<dbReference type="GO" id="GO:0005737">
    <property type="term" value="C:cytoplasm"/>
    <property type="evidence" value="ECO:0007669"/>
    <property type="project" value="UniProtKB-SubCell"/>
</dbReference>
<keyword evidence="18" id="KW-1185">Reference proteome</keyword>
<keyword evidence="12 15" id="KW-0067">ATP-binding</keyword>
<keyword evidence="8 15" id="KW-0963">Cytoplasm</keyword>
<evidence type="ECO:0000256" key="7">
    <source>
        <dbReference type="ARBA" id="ARBA00008299"/>
    </source>
</evidence>
<evidence type="ECO:0000313" key="18">
    <source>
        <dbReference type="Proteomes" id="UP000189800"/>
    </source>
</evidence>
<evidence type="ECO:0000256" key="15">
    <source>
        <dbReference type="HAMAP-Rule" id="MF_01019"/>
    </source>
</evidence>
<evidence type="ECO:0000256" key="5">
    <source>
        <dbReference type="ARBA" id="ARBA00005204"/>
    </source>
</evidence>
<keyword evidence="14 15" id="KW-0511">Multifunctional enzyme</keyword>
<evidence type="ECO:0000256" key="6">
    <source>
        <dbReference type="ARBA" id="ARBA00007731"/>
    </source>
</evidence>
<dbReference type="EC" id="3.6.1.31" evidence="15"/>
<feature type="region of interest" description="Phosphoribosyl-ATP pyrophosphohydrolase" evidence="15">
    <location>
        <begin position="155"/>
        <end position="268"/>
    </location>
</feature>
<evidence type="ECO:0000256" key="4">
    <source>
        <dbReference type="ARBA" id="ARBA00005169"/>
    </source>
</evidence>
<keyword evidence="10 15" id="KW-0547">Nucleotide-binding</keyword>
<dbReference type="InterPro" id="IPR026660">
    <property type="entry name" value="PRA-CH"/>
</dbReference>
<evidence type="ECO:0000256" key="14">
    <source>
        <dbReference type="ARBA" id="ARBA00023268"/>
    </source>
</evidence>
<dbReference type="InterPro" id="IPR021130">
    <property type="entry name" value="PRib-ATP_PPHydrolase-like"/>
</dbReference>
<evidence type="ECO:0000256" key="1">
    <source>
        <dbReference type="ARBA" id="ARBA00000024"/>
    </source>
</evidence>
<comment type="catalytic activity">
    <reaction evidence="2 15">
        <text>1-(5-phospho-beta-D-ribosyl)-ATP + H2O = 1-(5-phospho-beta-D-ribosyl)-5'-AMP + diphosphate + H(+)</text>
        <dbReference type="Rhea" id="RHEA:22828"/>
        <dbReference type="ChEBI" id="CHEBI:15377"/>
        <dbReference type="ChEBI" id="CHEBI:15378"/>
        <dbReference type="ChEBI" id="CHEBI:33019"/>
        <dbReference type="ChEBI" id="CHEBI:59457"/>
        <dbReference type="ChEBI" id="CHEBI:73183"/>
        <dbReference type="EC" id="3.6.1.31"/>
    </reaction>
</comment>
<dbReference type="Proteomes" id="UP000189800">
    <property type="component" value="Unassembled WGS sequence"/>
</dbReference>
<dbReference type="RefSeq" id="WP_078253712.1">
    <property type="nucleotide sequence ID" value="NZ_MUYU01000008.1"/>
</dbReference>
<dbReference type="CDD" id="cd11534">
    <property type="entry name" value="NTP-PPase_HisIE_like"/>
    <property type="match status" value="1"/>
</dbReference>
<keyword evidence="13 15" id="KW-0368">Histidine biosynthesis</keyword>
<dbReference type="HAMAP" id="MF_01021">
    <property type="entry name" value="HisI"/>
    <property type="match status" value="1"/>
</dbReference>
<dbReference type="NCBIfam" id="NF000768">
    <property type="entry name" value="PRK00051.1"/>
    <property type="match status" value="1"/>
</dbReference>
<dbReference type="AlphaFoldDB" id="A0A1T0CRC4"/>
<evidence type="ECO:0000256" key="8">
    <source>
        <dbReference type="ARBA" id="ARBA00022490"/>
    </source>
</evidence>
<dbReference type="Pfam" id="PF01503">
    <property type="entry name" value="PRA-PH"/>
    <property type="match status" value="1"/>
</dbReference>
<comment type="caution">
    <text evidence="17">The sequence shown here is derived from an EMBL/GenBank/DDBJ whole genome shotgun (WGS) entry which is preliminary data.</text>
</comment>
<dbReference type="GO" id="GO:0004635">
    <property type="term" value="F:phosphoribosyl-AMP cyclohydrolase activity"/>
    <property type="evidence" value="ECO:0007669"/>
    <property type="project" value="UniProtKB-UniRule"/>
</dbReference>
<dbReference type="InterPro" id="IPR023019">
    <property type="entry name" value="His_synth_HisIE"/>
</dbReference>
<dbReference type="NCBIfam" id="NF001611">
    <property type="entry name" value="PRK00400.1-3"/>
    <property type="match status" value="1"/>
</dbReference>
<dbReference type="NCBIfam" id="TIGR03188">
    <property type="entry name" value="histidine_hisI"/>
    <property type="match status" value="1"/>
</dbReference>
<protein>
    <recommendedName>
        <fullName evidence="15">Histidine biosynthesis bifunctional protein HisIE</fullName>
    </recommendedName>
    <domain>
        <recommendedName>
            <fullName evidence="15">Phosphoribosyl-AMP cyclohydrolase</fullName>
            <shortName evidence="15">PRA-CH</shortName>
            <ecNumber evidence="15">3.5.4.19</ecNumber>
        </recommendedName>
    </domain>
    <domain>
        <recommendedName>
            <fullName evidence="15">Phosphoribosyl-ATP pyrophosphatase</fullName>
            <shortName evidence="15">PRA-PH</shortName>
            <ecNumber evidence="15">3.6.1.31</ecNumber>
        </recommendedName>
    </domain>
</protein>
<comment type="similarity">
    <text evidence="6 15">In the C-terminal section; belongs to the PRA-PH family.</text>
</comment>
<dbReference type="InterPro" id="IPR038019">
    <property type="entry name" value="PRib_AMP_CycHydrolase_sf"/>
</dbReference>
<reference evidence="17 18" key="1">
    <citation type="submission" date="2017-02" db="EMBL/GenBank/DDBJ databases">
        <title>Draft genome sequence of Moraxella pluranimalium CCUG 54913T type strain.</title>
        <authorList>
            <person name="Salva-Serra F."/>
            <person name="Engstrom-Jakobsson H."/>
            <person name="Thorell K."/>
            <person name="Jaen-Luchoro D."/>
            <person name="Gonzales-Siles L."/>
            <person name="Karlsson R."/>
            <person name="Yazdan S."/>
            <person name="Boulund F."/>
            <person name="Johnning A."/>
            <person name="Engstrand L."/>
            <person name="Kristiansson E."/>
            <person name="Moore E."/>
        </authorList>
    </citation>
    <scope>NUCLEOTIDE SEQUENCE [LARGE SCALE GENOMIC DNA]</scope>
    <source>
        <strain evidence="17 18">CCUG 54913</strain>
    </source>
</reference>
<dbReference type="SUPFAM" id="SSF141734">
    <property type="entry name" value="HisI-like"/>
    <property type="match status" value="1"/>
</dbReference>
<dbReference type="Gene3D" id="3.10.20.810">
    <property type="entry name" value="Phosphoribosyl-AMP cyclohydrolase"/>
    <property type="match status" value="1"/>
</dbReference>
<dbReference type="GO" id="GO:0000105">
    <property type="term" value="P:L-histidine biosynthetic process"/>
    <property type="evidence" value="ECO:0007669"/>
    <property type="project" value="UniProtKB-UniRule"/>
</dbReference>
<dbReference type="NCBIfam" id="NF002747">
    <property type="entry name" value="PRK02759.1"/>
    <property type="match status" value="1"/>
</dbReference>
<feature type="domain" description="Phosphoribosyl-AMP cyclohydrolase" evidence="16">
    <location>
        <begin position="34"/>
        <end position="108"/>
    </location>
</feature>
<dbReference type="SUPFAM" id="SSF101386">
    <property type="entry name" value="all-alpha NTP pyrophosphatases"/>
    <property type="match status" value="1"/>
</dbReference>
<dbReference type="HAMAP" id="MF_01020">
    <property type="entry name" value="HisE"/>
    <property type="match status" value="1"/>
</dbReference>
<keyword evidence="9 15" id="KW-0028">Amino-acid biosynthesis</keyword>
<dbReference type="PANTHER" id="PTHR42945">
    <property type="entry name" value="HISTIDINE BIOSYNTHESIS BIFUNCTIONAL PROTEIN"/>
    <property type="match status" value="1"/>
</dbReference>
<evidence type="ECO:0000256" key="9">
    <source>
        <dbReference type="ARBA" id="ARBA00022605"/>
    </source>
</evidence>
<evidence type="ECO:0000256" key="13">
    <source>
        <dbReference type="ARBA" id="ARBA00023102"/>
    </source>
</evidence>
<evidence type="ECO:0000313" key="17">
    <source>
        <dbReference type="EMBL" id="OOS24892.1"/>
    </source>
</evidence>
<dbReference type="InterPro" id="IPR008179">
    <property type="entry name" value="HisE"/>
</dbReference>
<evidence type="ECO:0000256" key="10">
    <source>
        <dbReference type="ARBA" id="ARBA00022741"/>
    </source>
</evidence>
<dbReference type="EC" id="3.5.4.19" evidence="15"/>
<evidence type="ECO:0000256" key="2">
    <source>
        <dbReference type="ARBA" id="ARBA00001460"/>
    </source>
</evidence>
<evidence type="ECO:0000256" key="11">
    <source>
        <dbReference type="ARBA" id="ARBA00022801"/>
    </source>
</evidence>
<sequence length="268" mass="29409">MTTPNTLWLDQIKFNADGLVPTIAQDHATGQVLMMAWQNRESLKLTQETGTAVYFSRSRGKLWHKGETSGHTQIVHDIYTDCDGDTVILSVTQLGGIACHTGRASCFYQKLDQDGNWQIVSDVLKDPNDIYGSSIEHATTDTVKQATKACATQVLGTLDNILNERKTADKDSSYVASLYHKGLNKILEKVGEEAVESILAAKELQAALATGQQVDEMANDLVYEVADTWFHQMVALSALGLDSQAVIDELARRFGVSGIDEKNSRTTQ</sequence>